<dbReference type="Proteomes" id="UP000034805">
    <property type="component" value="Unassembled WGS sequence"/>
</dbReference>
<feature type="compositionally biased region" description="Polar residues" evidence="2">
    <location>
        <begin position="264"/>
        <end position="273"/>
    </location>
</feature>
<comment type="similarity">
    <text evidence="1">Belongs to the FAM154 family.</text>
</comment>
<evidence type="ECO:0000313" key="4">
    <source>
        <dbReference type="Proteomes" id="UP000034805"/>
    </source>
</evidence>
<gene>
    <name evidence="3" type="ORF">Z043_117994</name>
</gene>
<sequence length="283" mass="32091">MMPLIKQQSSNTDPICCKECGKCLFSHGSRVTKAPINYRNEFRPTEGNKSNTNDFKFFVPGNLSARVPNSTGVLSCKCGRNWETSYTVDYNAYPIQQNIVRKTMVYRAPTAKMDGHTEYKEKFHPWEIIKRDPFWHKDNLKPSKAKFQSTTTFQDEFYAKPMPSSRHNFKPIPRRKESAPMEVMTTYREHYVLHPAQPTQQPPLKPSIICLSCLGTHRPGYSNLREEAAMLVAPKAAWESSTTPFQTSMESISSNHANLLGHQDLSTVSNQPPGQGMQDTGAL</sequence>
<proteinExistence type="inferred from homology"/>
<feature type="region of interest" description="Disordered" evidence="2">
    <location>
        <begin position="264"/>
        <end position="283"/>
    </location>
</feature>
<dbReference type="KEGG" id="sfm:108925699"/>
<dbReference type="Pfam" id="PF05217">
    <property type="entry name" value="SAXO1-2"/>
    <property type="match status" value="1"/>
</dbReference>
<evidence type="ECO:0000256" key="2">
    <source>
        <dbReference type="SAM" id="MobiDB-lite"/>
    </source>
</evidence>
<name>A0A0P7UPE0_SCLFO</name>
<evidence type="ECO:0000256" key="1">
    <source>
        <dbReference type="ARBA" id="ARBA00008738"/>
    </source>
</evidence>
<dbReference type="GO" id="GO:0008017">
    <property type="term" value="F:microtubule binding"/>
    <property type="evidence" value="ECO:0007669"/>
    <property type="project" value="InterPro"/>
</dbReference>
<evidence type="ECO:0000313" key="3">
    <source>
        <dbReference type="EMBL" id="KPP63722.1"/>
    </source>
</evidence>
<accession>A0A0P7UPE0</accession>
<dbReference type="AlphaFoldDB" id="A0A0P7UPE0"/>
<reference evidence="3 4" key="1">
    <citation type="submission" date="2015-08" db="EMBL/GenBank/DDBJ databases">
        <title>The genome of the Asian arowana (Scleropages formosus).</title>
        <authorList>
            <person name="Tan M.H."/>
            <person name="Gan H.M."/>
            <person name="Croft L.J."/>
            <person name="Austin C.M."/>
        </authorList>
    </citation>
    <scope>NUCLEOTIDE SEQUENCE [LARGE SCALE GENOMIC DNA]</scope>
    <source>
        <strain evidence="3">Aro1</strain>
    </source>
</reference>
<comment type="caution">
    <text evidence="3">The sequence shown here is derived from an EMBL/GenBank/DDBJ whole genome shotgun (WGS) entry which is preliminary data.</text>
</comment>
<protein>
    <submittedName>
        <fullName evidence="3">Uncharacterized protein</fullName>
    </submittedName>
</protein>
<dbReference type="InterPro" id="IPR033336">
    <property type="entry name" value="SAXO1/2"/>
</dbReference>
<organism evidence="3 4">
    <name type="scientific">Scleropages formosus</name>
    <name type="common">Asian bonytongue</name>
    <name type="synonym">Osteoglossum formosum</name>
    <dbReference type="NCBI Taxonomy" id="113540"/>
    <lineage>
        <taxon>Eukaryota</taxon>
        <taxon>Metazoa</taxon>
        <taxon>Chordata</taxon>
        <taxon>Craniata</taxon>
        <taxon>Vertebrata</taxon>
        <taxon>Euteleostomi</taxon>
        <taxon>Actinopterygii</taxon>
        <taxon>Neopterygii</taxon>
        <taxon>Teleostei</taxon>
        <taxon>Osteoglossocephala</taxon>
        <taxon>Osteoglossomorpha</taxon>
        <taxon>Osteoglossiformes</taxon>
        <taxon>Osteoglossidae</taxon>
        <taxon>Scleropages</taxon>
    </lineage>
</organism>
<dbReference type="EMBL" id="JARO02007642">
    <property type="protein sequence ID" value="KPP63722.1"/>
    <property type="molecule type" value="Genomic_DNA"/>
</dbReference>